<dbReference type="InterPro" id="IPR036249">
    <property type="entry name" value="Thioredoxin-like_sf"/>
</dbReference>
<evidence type="ECO:0000256" key="4">
    <source>
        <dbReference type="ARBA" id="ARBA00022729"/>
    </source>
</evidence>
<keyword evidence="3" id="KW-0964">Secreted</keyword>
<dbReference type="PANTHER" id="PTHR15337:SF1">
    <property type="entry name" value="ANTERIOR GRADIENT PROTEIN 2 HOMOLOG"/>
    <property type="match status" value="1"/>
</dbReference>
<dbReference type="GO" id="GO:0005783">
    <property type="term" value="C:endoplasmic reticulum"/>
    <property type="evidence" value="ECO:0007669"/>
    <property type="project" value="UniProtKB-SubCell"/>
</dbReference>
<dbReference type="Pfam" id="PF13899">
    <property type="entry name" value="Thioredoxin_7"/>
    <property type="match status" value="1"/>
</dbReference>
<protein>
    <submittedName>
        <fullName evidence="8">Anterior gradient 2</fullName>
    </submittedName>
</protein>
<feature type="chain" id="PRO_5025693888" evidence="7">
    <location>
        <begin position="25"/>
        <end position="222"/>
    </location>
</feature>
<reference evidence="8" key="3">
    <citation type="submission" date="2025-09" db="UniProtKB">
        <authorList>
            <consortium name="Ensembl"/>
        </authorList>
    </citation>
    <scope>IDENTIFICATION</scope>
</reference>
<name>A0A672HMR5_SALFA</name>
<dbReference type="PANTHER" id="PTHR15337">
    <property type="entry name" value="ANTERIOR GRADIENT PROTEIN-RELATED"/>
    <property type="match status" value="1"/>
</dbReference>
<dbReference type="Proteomes" id="UP000472267">
    <property type="component" value="Chromosome 23"/>
</dbReference>
<dbReference type="Gene3D" id="3.40.30.10">
    <property type="entry name" value="Glutaredoxin"/>
    <property type="match status" value="1"/>
</dbReference>
<keyword evidence="9" id="KW-1185">Reference proteome</keyword>
<evidence type="ECO:0000256" key="1">
    <source>
        <dbReference type="ARBA" id="ARBA00004240"/>
    </source>
</evidence>
<evidence type="ECO:0000256" key="7">
    <source>
        <dbReference type="SAM" id="SignalP"/>
    </source>
</evidence>
<proteinExistence type="inferred from homology"/>
<evidence type="ECO:0000256" key="6">
    <source>
        <dbReference type="ARBA" id="ARBA00038124"/>
    </source>
</evidence>
<dbReference type="SUPFAM" id="SSF52833">
    <property type="entry name" value="Thioredoxin-like"/>
    <property type="match status" value="1"/>
</dbReference>
<comment type="subcellular location">
    <subcellularLocation>
        <location evidence="1">Endoplasmic reticulum</location>
    </subcellularLocation>
    <subcellularLocation>
        <location evidence="2">Secreted</location>
    </subcellularLocation>
</comment>
<accession>A0A672HMR5</accession>
<keyword evidence="4 7" id="KW-0732">Signal</keyword>
<dbReference type="InParanoid" id="A0A672HMR5"/>
<comment type="similarity">
    <text evidence="6">Belongs to the AGR family.</text>
</comment>
<dbReference type="Ensembl" id="ENSSFAT00005031332.1">
    <property type="protein sequence ID" value="ENSSFAP00005030234.1"/>
    <property type="gene ID" value="ENSSFAG00005015343.1"/>
</dbReference>
<dbReference type="InterPro" id="IPR051099">
    <property type="entry name" value="AGR/TXD"/>
</dbReference>
<sequence length="222" mass="24702">MPETVLPLTSFVAAVFLILQSIRPQHKPISRRPAIVNTSYVLHGQGCQACDPRPLSPGVHHIPSMPSPDRTGRMSAAGQKPVLLMQDIWVTSVVSWFEPQLLLCLAGWGVGVKQLSGLCSRNKPLMVLFLLEDCSQCDALKRALAHDDEIQRILDEDFVVLNVIHPALHEIADQNFSPDGKYVPRIIFVDPSMTVRDDIVGPYSNRLYAYESTDMKHCKCSS</sequence>
<reference evidence="8" key="2">
    <citation type="submission" date="2025-08" db="UniProtKB">
        <authorList>
            <consortium name="Ensembl"/>
        </authorList>
    </citation>
    <scope>IDENTIFICATION</scope>
</reference>
<dbReference type="AlphaFoldDB" id="A0A672HMR5"/>
<reference evidence="8" key="1">
    <citation type="submission" date="2019-06" db="EMBL/GenBank/DDBJ databases">
        <authorList>
            <consortium name="Wellcome Sanger Institute Data Sharing"/>
        </authorList>
    </citation>
    <scope>NUCLEOTIDE SEQUENCE [LARGE SCALE GENOMIC DNA]</scope>
</reference>
<evidence type="ECO:0000313" key="8">
    <source>
        <dbReference type="Ensembl" id="ENSSFAP00005030234.1"/>
    </source>
</evidence>
<feature type="signal peptide" evidence="7">
    <location>
        <begin position="1"/>
        <end position="24"/>
    </location>
</feature>
<dbReference type="GO" id="GO:0005576">
    <property type="term" value="C:extracellular region"/>
    <property type="evidence" value="ECO:0007669"/>
    <property type="project" value="UniProtKB-SubCell"/>
</dbReference>
<evidence type="ECO:0000256" key="5">
    <source>
        <dbReference type="ARBA" id="ARBA00022824"/>
    </source>
</evidence>
<evidence type="ECO:0000256" key="3">
    <source>
        <dbReference type="ARBA" id="ARBA00022525"/>
    </source>
</evidence>
<evidence type="ECO:0000313" key="9">
    <source>
        <dbReference type="Proteomes" id="UP000472267"/>
    </source>
</evidence>
<keyword evidence="5" id="KW-0256">Endoplasmic reticulum</keyword>
<evidence type="ECO:0000256" key="2">
    <source>
        <dbReference type="ARBA" id="ARBA00004613"/>
    </source>
</evidence>
<organism evidence="8 9">
    <name type="scientific">Salarias fasciatus</name>
    <name type="common">Jewelled blenny</name>
    <name type="synonym">Blennius fasciatus</name>
    <dbReference type="NCBI Taxonomy" id="181472"/>
    <lineage>
        <taxon>Eukaryota</taxon>
        <taxon>Metazoa</taxon>
        <taxon>Chordata</taxon>
        <taxon>Craniata</taxon>
        <taxon>Vertebrata</taxon>
        <taxon>Euteleostomi</taxon>
        <taxon>Actinopterygii</taxon>
        <taxon>Neopterygii</taxon>
        <taxon>Teleostei</taxon>
        <taxon>Neoteleostei</taxon>
        <taxon>Acanthomorphata</taxon>
        <taxon>Ovalentaria</taxon>
        <taxon>Blenniimorphae</taxon>
        <taxon>Blenniiformes</taxon>
        <taxon>Blennioidei</taxon>
        <taxon>Blenniidae</taxon>
        <taxon>Salariinae</taxon>
        <taxon>Salarias</taxon>
    </lineage>
</organism>